<dbReference type="GO" id="GO:0005634">
    <property type="term" value="C:nucleus"/>
    <property type="evidence" value="ECO:0007669"/>
    <property type="project" value="TreeGrafter"/>
</dbReference>
<dbReference type="AlphaFoldDB" id="A0A6D2KUY1"/>
<keyword evidence="5" id="KW-0812">Transmembrane</keyword>
<keyword evidence="3" id="KW-0863">Zinc-finger</keyword>
<dbReference type="Pfam" id="PF13920">
    <property type="entry name" value="zf-C3HC4_3"/>
    <property type="match status" value="1"/>
</dbReference>
<dbReference type="InterPro" id="IPR010734">
    <property type="entry name" value="Copine_C"/>
</dbReference>
<evidence type="ECO:0000256" key="3">
    <source>
        <dbReference type="PROSITE-ProRule" id="PRU00175"/>
    </source>
</evidence>
<evidence type="ECO:0000313" key="7">
    <source>
        <dbReference type="EMBL" id="CAA7058303.1"/>
    </source>
</evidence>
<evidence type="ECO:0000259" key="6">
    <source>
        <dbReference type="PROSITE" id="PS50089"/>
    </source>
</evidence>
<dbReference type="EC" id="2.3.2.27" evidence="2"/>
<dbReference type="GO" id="GO:0008270">
    <property type="term" value="F:zinc ion binding"/>
    <property type="evidence" value="ECO:0007669"/>
    <property type="project" value="UniProtKB-KW"/>
</dbReference>
<keyword evidence="8" id="KW-1185">Reference proteome</keyword>
<dbReference type="GO" id="GO:0061630">
    <property type="term" value="F:ubiquitin protein ligase activity"/>
    <property type="evidence" value="ECO:0007669"/>
    <property type="project" value="UniProtKB-EC"/>
</dbReference>
<accession>A0A6D2KUY1</accession>
<evidence type="ECO:0000256" key="2">
    <source>
        <dbReference type="ARBA" id="ARBA00012483"/>
    </source>
</evidence>
<dbReference type="PANTHER" id="PTHR45751:SF30">
    <property type="entry name" value="E3 UBIQUITIN-PROTEIN LIGASE RGLG5"/>
    <property type="match status" value="1"/>
</dbReference>
<evidence type="ECO:0000256" key="5">
    <source>
        <dbReference type="SAM" id="Phobius"/>
    </source>
</evidence>
<dbReference type="PROSITE" id="PS50089">
    <property type="entry name" value="ZF_RING_2"/>
    <property type="match status" value="1"/>
</dbReference>
<feature type="compositionally biased region" description="Polar residues" evidence="4">
    <location>
        <begin position="58"/>
        <end position="84"/>
    </location>
</feature>
<gene>
    <name evidence="7" type="ORF">MERR_LOCUS45539</name>
</gene>
<feature type="region of interest" description="Disordered" evidence="4">
    <location>
        <begin position="368"/>
        <end position="414"/>
    </location>
</feature>
<reference evidence="7" key="1">
    <citation type="submission" date="2020-01" db="EMBL/GenBank/DDBJ databases">
        <authorList>
            <person name="Mishra B."/>
        </authorList>
    </citation>
    <scope>NUCLEOTIDE SEQUENCE [LARGE SCALE GENOMIC DNA]</scope>
</reference>
<feature type="domain" description="RING-type" evidence="6">
    <location>
        <begin position="422"/>
        <end position="455"/>
    </location>
</feature>
<dbReference type="GO" id="GO:0016567">
    <property type="term" value="P:protein ubiquitination"/>
    <property type="evidence" value="ECO:0007669"/>
    <property type="project" value="TreeGrafter"/>
</dbReference>
<dbReference type="EMBL" id="CACVBM020001718">
    <property type="protein sequence ID" value="CAA7058303.1"/>
    <property type="molecule type" value="Genomic_DNA"/>
</dbReference>
<dbReference type="InterPro" id="IPR013083">
    <property type="entry name" value="Znf_RING/FYVE/PHD"/>
</dbReference>
<evidence type="ECO:0000313" key="8">
    <source>
        <dbReference type="Proteomes" id="UP000467841"/>
    </source>
</evidence>
<dbReference type="SUPFAM" id="SSF53300">
    <property type="entry name" value="vWA-like"/>
    <property type="match status" value="1"/>
</dbReference>
<dbReference type="Pfam" id="PF07002">
    <property type="entry name" value="Copine"/>
    <property type="match status" value="1"/>
</dbReference>
<keyword evidence="3" id="KW-0479">Metal-binding</keyword>
<evidence type="ECO:0000256" key="4">
    <source>
        <dbReference type="SAM" id="MobiDB-lite"/>
    </source>
</evidence>
<dbReference type="PANTHER" id="PTHR45751">
    <property type="entry name" value="COPINE FAMILY PROTEIN 1"/>
    <property type="match status" value="1"/>
</dbReference>
<dbReference type="InterPro" id="IPR052079">
    <property type="entry name" value="E3_ligase/Copine_domain"/>
</dbReference>
<feature type="transmembrane region" description="Helical" evidence="5">
    <location>
        <begin position="6"/>
        <end position="27"/>
    </location>
</feature>
<dbReference type="SUPFAM" id="SSF57850">
    <property type="entry name" value="RING/U-box"/>
    <property type="match status" value="1"/>
</dbReference>
<dbReference type="SMART" id="SM00327">
    <property type="entry name" value="VWA"/>
    <property type="match status" value="1"/>
</dbReference>
<sequence>MPLSDSQVLLLQAIVLFILFWIWLSVMGGSSSKDSTRGGGSGRRYTRSPSASSSASSWGQYGDQNSSYHTPNHPSASPAPSYNSGLQTQKILERKYSRIADNYRSIDEVTAALSHAGLESSNLIVGIDVTKSNEWTGARSFGRKSLHYIGAAPNPYQQAIAIIGKTLSVFDEDNLIPCYGFGDATTHDQDVFSFDPNDAFCNGFEEVLMCYRDIVPQLRLAGPTSFAPIIERAMTIVEESGGQYHVLLIIADGQVTRSVDTERGGVSPQEQQTIDAIVRASEYPLSIVLVGVGDGPWDTMRQFDDNIPARAFDNFQFVNFTDIMSKNIDPARKEAEFALSALMEIPSQYKATLELGLLGRRTGNSPNKFALPPPTYATQSMRNSPRASRATSFQNRAPQPYDNGVATAPAPPSNARNEGQFCSICLVSSKNMAFNCGHQTCSECGEDLNVCPICRSSISVRIKLY</sequence>
<dbReference type="SMART" id="SM00184">
    <property type="entry name" value="RING"/>
    <property type="match status" value="1"/>
</dbReference>
<keyword evidence="5" id="KW-1133">Transmembrane helix</keyword>
<dbReference type="OrthoDB" id="5855668at2759"/>
<feature type="compositionally biased region" description="Polar residues" evidence="4">
    <location>
        <begin position="376"/>
        <end position="397"/>
    </location>
</feature>
<dbReference type="InterPro" id="IPR001841">
    <property type="entry name" value="Znf_RING"/>
</dbReference>
<proteinExistence type="predicted"/>
<dbReference type="Gene3D" id="3.30.40.10">
    <property type="entry name" value="Zinc/RING finger domain, C3HC4 (zinc finger)"/>
    <property type="match status" value="1"/>
</dbReference>
<feature type="region of interest" description="Disordered" evidence="4">
    <location>
        <begin position="30"/>
        <end position="84"/>
    </location>
</feature>
<organism evidence="7 8">
    <name type="scientific">Microthlaspi erraticum</name>
    <dbReference type="NCBI Taxonomy" id="1685480"/>
    <lineage>
        <taxon>Eukaryota</taxon>
        <taxon>Viridiplantae</taxon>
        <taxon>Streptophyta</taxon>
        <taxon>Embryophyta</taxon>
        <taxon>Tracheophyta</taxon>
        <taxon>Spermatophyta</taxon>
        <taxon>Magnoliopsida</taxon>
        <taxon>eudicotyledons</taxon>
        <taxon>Gunneridae</taxon>
        <taxon>Pentapetalae</taxon>
        <taxon>rosids</taxon>
        <taxon>malvids</taxon>
        <taxon>Brassicales</taxon>
        <taxon>Brassicaceae</taxon>
        <taxon>Coluteocarpeae</taxon>
        <taxon>Microthlaspi</taxon>
    </lineage>
</organism>
<comment type="caution">
    <text evidence="7">The sequence shown here is derived from an EMBL/GenBank/DDBJ whole genome shotgun (WGS) entry which is preliminary data.</text>
</comment>
<protein>
    <recommendedName>
        <fullName evidence="2">RING-type E3 ubiquitin transferase</fullName>
        <ecNumber evidence="2">2.3.2.27</ecNumber>
    </recommendedName>
</protein>
<dbReference type="InterPro" id="IPR036465">
    <property type="entry name" value="vWFA_dom_sf"/>
</dbReference>
<keyword evidence="3" id="KW-0862">Zinc</keyword>
<keyword evidence="5" id="KW-0472">Membrane</keyword>
<evidence type="ECO:0000256" key="1">
    <source>
        <dbReference type="ARBA" id="ARBA00000900"/>
    </source>
</evidence>
<feature type="compositionally biased region" description="Low complexity" evidence="4">
    <location>
        <begin position="47"/>
        <end position="57"/>
    </location>
</feature>
<dbReference type="InterPro" id="IPR002035">
    <property type="entry name" value="VWF_A"/>
</dbReference>
<comment type="catalytic activity">
    <reaction evidence="1">
        <text>S-ubiquitinyl-[E2 ubiquitin-conjugating enzyme]-L-cysteine + [acceptor protein]-L-lysine = [E2 ubiquitin-conjugating enzyme]-L-cysteine + N(6)-ubiquitinyl-[acceptor protein]-L-lysine.</text>
        <dbReference type="EC" id="2.3.2.27"/>
    </reaction>
</comment>
<dbReference type="Proteomes" id="UP000467841">
    <property type="component" value="Unassembled WGS sequence"/>
</dbReference>
<name>A0A6D2KUY1_9BRAS</name>